<reference evidence="4 5" key="1">
    <citation type="journal article" date="2016" name="Nat. Commun.">
        <title>Thousands of microbial genomes shed light on interconnected biogeochemical processes in an aquifer system.</title>
        <authorList>
            <person name="Anantharaman K."/>
            <person name="Brown C.T."/>
            <person name="Hug L.A."/>
            <person name="Sharon I."/>
            <person name="Castelle C.J."/>
            <person name="Probst A.J."/>
            <person name="Thomas B.C."/>
            <person name="Singh A."/>
            <person name="Wilkins M.J."/>
            <person name="Karaoz U."/>
            <person name="Brodie E.L."/>
            <person name="Williams K.H."/>
            <person name="Hubbard S.S."/>
            <person name="Banfield J.F."/>
        </authorList>
    </citation>
    <scope>NUCLEOTIDE SEQUENCE [LARGE SCALE GENOMIC DNA]</scope>
</reference>
<dbReference type="PANTHER" id="PTHR43103">
    <property type="entry name" value="NUCLEOSIDE-DIPHOSPHATE-SUGAR EPIMERASE"/>
    <property type="match status" value="1"/>
</dbReference>
<dbReference type="InterPro" id="IPR001509">
    <property type="entry name" value="Epimerase_deHydtase"/>
</dbReference>
<keyword evidence="2" id="KW-0119">Carbohydrate metabolism</keyword>
<dbReference type="STRING" id="1802521.A2893_04515"/>
<organism evidence="4 5">
    <name type="scientific">Candidatus Woesebacteria bacterium RIFCSPLOWO2_01_FULL_39_25</name>
    <dbReference type="NCBI Taxonomy" id="1802521"/>
    <lineage>
        <taxon>Bacteria</taxon>
        <taxon>Candidatus Woeseibacteriota</taxon>
    </lineage>
</organism>
<feature type="domain" description="NAD-dependent epimerase/dehydratase" evidence="3">
    <location>
        <begin position="7"/>
        <end position="228"/>
    </location>
</feature>
<dbReference type="Proteomes" id="UP000176725">
    <property type="component" value="Unassembled WGS sequence"/>
</dbReference>
<dbReference type="SUPFAM" id="SSF51735">
    <property type="entry name" value="NAD(P)-binding Rossmann-fold domains"/>
    <property type="match status" value="1"/>
</dbReference>
<dbReference type="Pfam" id="PF01370">
    <property type="entry name" value="Epimerase"/>
    <property type="match status" value="1"/>
</dbReference>
<comment type="caution">
    <text evidence="4">The sequence shown here is derived from an EMBL/GenBank/DDBJ whole genome shotgun (WGS) entry which is preliminary data.</text>
</comment>
<dbReference type="PANTHER" id="PTHR43103:SF3">
    <property type="entry name" value="ADP-L-GLYCERO-D-MANNO-HEPTOSE-6-EPIMERASE"/>
    <property type="match status" value="1"/>
</dbReference>
<evidence type="ECO:0000256" key="2">
    <source>
        <dbReference type="ARBA" id="ARBA00023277"/>
    </source>
</evidence>
<accession>A0A1F8BMJ4</accession>
<keyword evidence="1" id="KW-0521">NADP</keyword>
<evidence type="ECO:0000313" key="4">
    <source>
        <dbReference type="EMBL" id="OGM64889.1"/>
    </source>
</evidence>
<evidence type="ECO:0000313" key="5">
    <source>
        <dbReference type="Proteomes" id="UP000176725"/>
    </source>
</evidence>
<dbReference type="InterPro" id="IPR036291">
    <property type="entry name" value="NAD(P)-bd_dom_sf"/>
</dbReference>
<dbReference type="AlphaFoldDB" id="A0A1F8BMJ4"/>
<dbReference type="Gene3D" id="3.40.50.720">
    <property type="entry name" value="NAD(P)-binding Rossmann-like Domain"/>
    <property type="match status" value="1"/>
</dbReference>
<dbReference type="EMBL" id="MGHH01000007">
    <property type="protein sequence ID" value="OGM64889.1"/>
    <property type="molecule type" value="Genomic_DNA"/>
</dbReference>
<evidence type="ECO:0000256" key="1">
    <source>
        <dbReference type="ARBA" id="ARBA00022857"/>
    </source>
</evidence>
<proteinExistence type="predicted"/>
<name>A0A1F8BMJ4_9BACT</name>
<protein>
    <recommendedName>
        <fullName evidence="3">NAD-dependent epimerase/dehydratase domain-containing protein</fullName>
    </recommendedName>
</protein>
<gene>
    <name evidence="4" type="ORF">A2893_04515</name>
</gene>
<sequence>MNKNSLILITGPTSFIGKELLKTLSKQKSKNYTYCLTWDNDSAIEKEGQRLITKLGFRLQKIDLVTKAGLKNIPSNVSTVFHLAANTNTGTKDHRVNNIGTKHLLDSLNLGPSVHIIYTSSVAFIGGRPNCRVPINERSLSYPTNEYSRTKLDAERILIKKCKKKKFRLTILRLNTVYGKNSRTNSMFAILPKLVRKNSIITRLNWPGLTSIIHVRDVIYALLYFSQHLPKPGLPSTYILYTESLTMADISKILYDSINKPYKQIQLPNFIWSLAKFGRRYIHLLEPILPASFYNIFWRTSLIVDNTVWCQTDKAYKIIKKWEPLKLKEVTRELI</sequence>
<evidence type="ECO:0000259" key="3">
    <source>
        <dbReference type="Pfam" id="PF01370"/>
    </source>
</evidence>